<name>A0A8S5PKL4_9CAUD</name>
<reference evidence="1" key="1">
    <citation type="journal article" date="2021" name="Proc. Natl. Acad. Sci. U.S.A.">
        <title>A Catalog of Tens of Thousands of Viruses from Human Metagenomes Reveals Hidden Associations with Chronic Diseases.</title>
        <authorList>
            <person name="Tisza M.J."/>
            <person name="Buck C.B."/>
        </authorList>
    </citation>
    <scope>NUCLEOTIDE SEQUENCE</scope>
    <source>
        <strain evidence="1">CtnCN2</strain>
    </source>
</reference>
<protein>
    <submittedName>
        <fullName evidence="1">Uncharacterized protein</fullName>
    </submittedName>
</protein>
<proteinExistence type="predicted"/>
<organism evidence="1">
    <name type="scientific">Podoviridae sp. ctnCN2</name>
    <dbReference type="NCBI Taxonomy" id="2825274"/>
    <lineage>
        <taxon>Viruses</taxon>
        <taxon>Duplodnaviria</taxon>
        <taxon>Heunggongvirae</taxon>
        <taxon>Uroviricota</taxon>
        <taxon>Caudoviricetes</taxon>
    </lineage>
</organism>
<evidence type="ECO:0000313" key="1">
    <source>
        <dbReference type="EMBL" id="DAE07606.1"/>
    </source>
</evidence>
<sequence length="198" mass="22947">MLFGQETRPIADFLPRILAHIDGVDEEMVAILAMDAVIQFVRDSQILSEVVCVTLEPCIESYKLHTRLRPYEVLALRVFSHGREQPLHASAIAVDRDFKTLYVQPNYCTGDNQVEVEFSVVPERDSEEVPAVIYEDWVEPVVAYTLARLHSQPDNQWYNVGEADRQMRLYQEFVRKARINRISRGRPLQMRLAGRRTM</sequence>
<accession>A0A8S5PKL4</accession>
<dbReference type="EMBL" id="BK015452">
    <property type="protein sequence ID" value="DAE07606.1"/>
    <property type="molecule type" value="Genomic_DNA"/>
</dbReference>